<evidence type="ECO:0000256" key="1">
    <source>
        <dbReference type="ARBA" id="ARBA00004123"/>
    </source>
</evidence>
<organism evidence="7 8">
    <name type="scientific">Saponaria officinalis</name>
    <name type="common">Common soapwort</name>
    <name type="synonym">Lychnis saponaria</name>
    <dbReference type="NCBI Taxonomy" id="3572"/>
    <lineage>
        <taxon>Eukaryota</taxon>
        <taxon>Viridiplantae</taxon>
        <taxon>Streptophyta</taxon>
        <taxon>Embryophyta</taxon>
        <taxon>Tracheophyta</taxon>
        <taxon>Spermatophyta</taxon>
        <taxon>Magnoliopsida</taxon>
        <taxon>eudicotyledons</taxon>
        <taxon>Gunneridae</taxon>
        <taxon>Pentapetalae</taxon>
        <taxon>Caryophyllales</taxon>
        <taxon>Caryophyllaceae</taxon>
        <taxon>Caryophylleae</taxon>
        <taxon>Saponaria</taxon>
    </lineage>
</organism>
<evidence type="ECO:0000256" key="2">
    <source>
        <dbReference type="ARBA" id="ARBA00023015"/>
    </source>
</evidence>
<dbReference type="AlphaFoldDB" id="A0AAW1GPK3"/>
<dbReference type="PROSITE" id="PS50066">
    <property type="entry name" value="MADS_BOX_2"/>
    <property type="match status" value="1"/>
</dbReference>
<dbReference type="Proteomes" id="UP001443914">
    <property type="component" value="Unassembled WGS sequence"/>
</dbReference>
<dbReference type="PANTHER" id="PTHR48019">
    <property type="entry name" value="SERUM RESPONSE FACTOR HOMOLOG"/>
    <property type="match status" value="1"/>
</dbReference>
<feature type="domain" description="MADS-box" evidence="6">
    <location>
        <begin position="1"/>
        <end position="49"/>
    </location>
</feature>
<comment type="caution">
    <text evidence="7">The sequence shown here is derived from an EMBL/GenBank/DDBJ whole genome shotgun (WGS) entry which is preliminary data.</text>
</comment>
<evidence type="ECO:0000313" key="8">
    <source>
        <dbReference type="Proteomes" id="UP001443914"/>
    </source>
</evidence>
<evidence type="ECO:0000313" key="7">
    <source>
        <dbReference type="EMBL" id="KAK9664913.1"/>
    </source>
</evidence>
<dbReference type="CDD" id="cd00266">
    <property type="entry name" value="MADS_SRF_like"/>
    <property type="match status" value="1"/>
</dbReference>
<keyword evidence="5" id="KW-0539">Nucleus</keyword>
<dbReference type="Pfam" id="PF00319">
    <property type="entry name" value="SRF-TF"/>
    <property type="match status" value="1"/>
</dbReference>
<reference evidence="7" key="1">
    <citation type="submission" date="2024-03" db="EMBL/GenBank/DDBJ databases">
        <title>WGS assembly of Saponaria officinalis var. Norfolk2.</title>
        <authorList>
            <person name="Jenkins J."/>
            <person name="Shu S."/>
            <person name="Grimwood J."/>
            <person name="Barry K."/>
            <person name="Goodstein D."/>
            <person name="Schmutz J."/>
            <person name="Leebens-Mack J."/>
            <person name="Osbourn A."/>
        </authorList>
    </citation>
    <scope>NUCLEOTIDE SEQUENCE [LARGE SCALE GENOMIC DNA]</scope>
    <source>
        <strain evidence="7">JIC</strain>
    </source>
</reference>
<dbReference type="GO" id="GO:0000987">
    <property type="term" value="F:cis-regulatory region sequence-specific DNA binding"/>
    <property type="evidence" value="ECO:0007669"/>
    <property type="project" value="InterPro"/>
</dbReference>
<evidence type="ECO:0000256" key="5">
    <source>
        <dbReference type="ARBA" id="ARBA00023242"/>
    </source>
</evidence>
<keyword evidence="2" id="KW-0805">Transcription regulation</keyword>
<dbReference type="GO" id="GO:0000981">
    <property type="term" value="F:DNA-binding transcription factor activity, RNA polymerase II-specific"/>
    <property type="evidence" value="ECO:0007669"/>
    <property type="project" value="InterPro"/>
</dbReference>
<dbReference type="Gene3D" id="3.40.1810.10">
    <property type="entry name" value="Transcription factor, MADS-box"/>
    <property type="match status" value="1"/>
</dbReference>
<dbReference type="InterPro" id="IPR002100">
    <property type="entry name" value="TF_MADSbox"/>
</dbReference>
<protein>
    <recommendedName>
        <fullName evidence="6">MADS-box domain-containing protein</fullName>
    </recommendedName>
</protein>
<dbReference type="GO" id="GO:0045944">
    <property type="term" value="P:positive regulation of transcription by RNA polymerase II"/>
    <property type="evidence" value="ECO:0007669"/>
    <property type="project" value="InterPro"/>
</dbReference>
<dbReference type="InterPro" id="IPR036879">
    <property type="entry name" value="TF_MADSbox_sf"/>
</dbReference>
<name>A0AAW1GPK3_SAPOF</name>
<dbReference type="SUPFAM" id="SSF55455">
    <property type="entry name" value="SRF-like"/>
    <property type="match status" value="1"/>
</dbReference>
<dbReference type="InterPro" id="IPR050142">
    <property type="entry name" value="MADS-box/MEF2_TF"/>
</dbReference>
<dbReference type="EMBL" id="JBDFQZ010000014">
    <property type="protein sequence ID" value="KAK9664913.1"/>
    <property type="molecule type" value="Genomic_DNA"/>
</dbReference>
<dbReference type="InterPro" id="IPR033897">
    <property type="entry name" value="SRF-like_MADS-box"/>
</dbReference>
<proteinExistence type="predicted"/>
<sequence length="163" mass="19115">MARKKVKLQFIESDTSRKITYKKRVKGLLNKTRELSILCDVDACAIVYSPYDQAPRLWPTSEDEVRRILVEYNQKLDIDQSQRKLTQGDFLAQSTTKSEQKLRKLQRRNRELKMENTMVDLLSGEPIEQVLVKDVGDLMWVIDDKLRAVQHRIRVLEEPNTKA</sequence>
<evidence type="ECO:0000259" key="6">
    <source>
        <dbReference type="PROSITE" id="PS50066"/>
    </source>
</evidence>
<comment type="subcellular location">
    <subcellularLocation>
        <location evidence="1">Nucleus</location>
    </subcellularLocation>
</comment>
<keyword evidence="3" id="KW-0238">DNA-binding</keyword>
<evidence type="ECO:0000256" key="3">
    <source>
        <dbReference type="ARBA" id="ARBA00023125"/>
    </source>
</evidence>
<dbReference type="GO" id="GO:0005634">
    <property type="term" value="C:nucleus"/>
    <property type="evidence" value="ECO:0007669"/>
    <property type="project" value="UniProtKB-SubCell"/>
</dbReference>
<keyword evidence="8" id="KW-1185">Reference proteome</keyword>
<accession>A0AAW1GPK3</accession>
<evidence type="ECO:0000256" key="4">
    <source>
        <dbReference type="ARBA" id="ARBA00023163"/>
    </source>
</evidence>
<keyword evidence="4" id="KW-0804">Transcription</keyword>
<dbReference type="PRINTS" id="PR00404">
    <property type="entry name" value="MADSDOMAIN"/>
</dbReference>
<gene>
    <name evidence="7" type="ORF">RND81_14G076800</name>
</gene>
<dbReference type="SMART" id="SM00432">
    <property type="entry name" value="MADS"/>
    <property type="match status" value="1"/>
</dbReference>
<dbReference type="GO" id="GO:0046983">
    <property type="term" value="F:protein dimerization activity"/>
    <property type="evidence" value="ECO:0007669"/>
    <property type="project" value="InterPro"/>
</dbReference>